<comment type="caution">
    <text evidence="2">The sequence shown here is derived from an EMBL/GenBank/DDBJ whole genome shotgun (WGS) entry which is preliminary data.</text>
</comment>
<feature type="chain" id="PRO_5045241713" evidence="1">
    <location>
        <begin position="20"/>
        <end position="198"/>
    </location>
</feature>
<keyword evidence="1" id="KW-0732">Signal</keyword>
<feature type="signal peptide" evidence="1">
    <location>
        <begin position="1"/>
        <end position="19"/>
    </location>
</feature>
<dbReference type="Proteomes" id="UP001590950">
    <property type="component" value="Unassembled WGS sequence"/>
</dbReference>
<protein>
    <submittedName>
        <fullName evidence="2">Uncharacterized protein</fullName>
    </submittedName>
</protein>
<reference evidence="2 3" key="1">
    <citation type="submission" date="2024-09" db="EMBL/GenBank/DDBJ databases">
        <title>Rethinking Asexuality: The Enigmatic Case of Functional Sexual Genes in Lepraria (Stereocaulaceae).</title>
        <authorList>
            <person name="Doellman M."/>
            <person name="Sun Y."/>
            <person name="Barcenas-Pena A."/>
            <person name="Lumbsch H.T."/>
            <person name="Grewe F."/>
        </authorList>
    </citation>
    <scope>NUCLEOTIDE SEQUENCE [LARGE SCALE GENOMIC DNA]</scope>
    <source>
        <strain evidence="2 3">Mercado 3170</strain>
    </source>
</reference>
<accession>A0ABR4AE61</accession>
<evidence type="ECO:0000256" key="1">
    <source>
        <dbReference type="SAM" id="SignalP"/>
    </source>
</evidence>
<sequence>MYFPSFLPFLALTYSCCIASPYPTTRETASPSRATPGLHELPSLSSSNIDLQRAACVIYTVPGTSIKVRFFLGHPLDKAAMGETILAAYNFIRFAISHHGDGDLPPQEDPFLMDEHYGASIRAVSAPGHKLTWGILKGAIVGLHDALFLAGKYVTASFEIWDGNVALVGRGRLAMASPAATVASHVTSNVLRNVTMEG</sequence>
<evidence type="ECO:0000313" key="3">
    <source>
        <dbReference type="Proteomes" id="UP001590950"/>
    </source>
</evidence>
<organism evidence="2 3">
    <name type="scientific">Stereocaulon virgatum</name>
    <dbReference type="NCBI Taxonomy" id="373712"/>
    <lineage>
        <taxon>Eukaryota</taxon>
        <taxon>Fungi</taxon>
        <taxon>Dikarya</taxon>
        <taxon>Ascomycota</taxon>
        <taxon>Pezizomycotina</taxon>
        <taxon>Lecanoromycetes</taxon>
        <taxon>OSLEUM clade</taxon>
        <taxon>Lecanoromycetidae</taxon>
        <taxon>Lecanorales</taxon>
        <taxon>Lecanorineae</taxon>
        <taxon>Stereocaulaceae</taxon>
        <taxon>Stereocaulon</taxon>
    </lineage>
</organism>
<evidence type="ECO:0000313" key="2">
    <source>
        <dbReference type="EMBL" id="KAL2043116.1"/>
    </source>
</evidence>
<keyword evidence="3" id="KW-1185">Reference proteome</keyword>
<proteinExistence type="predicted"/>
<gene>
    <name evidence="2" type="ORF">N7G274_004176</name>
</gene>
<name>A0ABR4AE61_9LECA</name>
<dbReference type="EMBL" id="JBEFKJ010000012">
    <property type="protein sequence ID" value="KAL2043116.1"/>
    <property type="molecule type" value="Genomic_DNA"/>
</dbReference>